<dbReference type="AlphaFoldDB" id="A0A3P3XPZ1"/>
<proteinExistence type="predicted"/>
<dbReference type="Gene3D" id="2.60.120.10">
    <property type="entry name" value="Jelly Rolls"/>
    <property type="match status" value="1"/>
</dbReference>
<reference evidence="1" key="1">
    <citation type="submission" date="2017-02" db="EMBL/GenBank/DDBJ databases">
        <authorList>
            <person name="Regsiter A."/>
            <person name="William W."/>
        </authorList>
    </citation>
    <scope>NUCLEOTIDE SEQUENCE</scope>
    <source>
        <strain evidence="1">BdmA 4</strain>
    </source>
</reference>
<protein>
    <recommendedName>
        <fullName evidence="2">Cupin 2 conserved barrel domain-containing protein</fullName>
    </recommendedName>
</protein>
<dbReference type="SUPFAM" id="SSF51182">
    <property type="entry name" value="RmlC-like cupins"/>
    <property type="match status" value="1"/>
</dbReference>
<evidence type="ECO:0008006" key="2">
    <source>
        <dbReference type="Google" id="ProtNLM"/>
    </source>
</evidence>
<dbReference type="InterPro" id="IPR011051">
    <property type="entry name" value="RmlC_Cupin_sf"/>
</dbReference>
<dbReference type="CDD" id="cd20290">
    <property type="entry name" value="cupin_Mj0764-like"/>
    <property type="match status" value="1"/>
</dbReference>
<name>A0A3P3XPZ1_9SPIR</name>
<gene>
    <name evidence="1" type="ORF">SPIRO4BDMA_40934</name>
</gene>
<accession>A0A3P3XPZ1</accession>
<dbReference type="EMBL" id="FWDO01000004">
    <property type="protein sequence ID" value="SLM18362.1"/>
    <property type="molecule type" value="Genomic_DNA"/>
</dbReference>
<dbReference type="InterPro" id="IPR014710">
    <property type="entry name" value="RmlC-like_jellyroll"/>
</dbReference>
<sequence length="111" mass="12175">MIEKVHQFSRIDSGVMEKIIDEDHVNINHIIVAPGAAVPVHVANSHVHQIVIRGTLSLSLEDGPEHNYPAGNIVAVPFNTKMAIRNGGIEPLEFFVVKSPNPRSMPPTKKI</sequence>
<evidence type="ECO:0000313" key="1">
    <source>
        <dbReference type="EMBL" id="SLM18362.1"/>
    </source>
</evidence>
<organism evidence="1">
    <name type="scientific">uncultured spirochete</name>
    <dbReference type="NCBI Taxonomy" id="156406"/>
    <lineage>
        <taxon>Bacteria</taxon>
        <taxon>Pseudomonadati</taxon>
        <taxon>Spirochaetota</taxon>
        <taxon>Spirochaetia</taxon>
        <taxon>Spirochaetales</taxon>
        <taxon>environmental samples</taxon>
    </lineage>
</organism>